<dbReference type="CDD" id="cd03357">
    <property type="entry name" value="LbH_MAT_GAT"/>
    <property type="match status" value="1"/>
</dbReference>
<evidence type="ECO:0000313" key="8">
    <source>
        <dbReference type="Proteomes" id="UP000631670"/>
    </source>
</evidence>
<evidence type="ECO:0000256" key="5">
    <source>
        <dbReference type="RuleBase" id="RU367021"/>
    </source>
</evidence>
<keyword evidence="8" id="KW-1185">Reference proteome</keyword>
<organism evidence="7 8">
    <name type="scientific">Amycolatopsis lexingtonensis</name>
    <dbReference type="NCBI Taxonomy" id="218822"/>
    <lineage>
        <taxon>Bacteria</taxon>
        <taxon>Bacillati</taxon>
        <taxon>Actinomycetota</taxon>
        <taxon>Actinomycetes</taxon>
        <taxon>Pseudonocardiales</taxon>
        <taxon>Pseudonocardiaceae</taxon>
        <taxon>Amycolatopsis</taxon>
    </lineage>
</organism>
<evidence type="ECO:0000256" key="3">
    <source>
        <dbReference type="ARBA" id="ARBA00022737"/>
    </source>
</evidence>
<dbReference type="InterPro" id="IPR039369">
    <property type="entry name" value="LacA-like"/>
</dbReference>
<dbReference type="Proteomes" id="UP000631670">
    <property type="component" value="Unassembled WGS sequence"/>
</dbReference>
<dbReference type="GO" id="GO:0008925">
    <property type="term" value="F:maltose O-acetyltransferase activity"/>
    <property type="evidence" value="ECO:0007669"/>
    <property type="project" value="UniProtKB-EC"/>
</dbReference>
<comment type="caution">
    <text evidence="7">The sequence shown here is derived from an EMBL/GenBank/DDBJ whole genome shotgun (WGS) entry which is preliminary data.</text>
</comment>
<sequence length="200" mass="21741">MQLDDHAMKELMLAGEYHLANGELLSEEVRRAQVLLEEYNRSSVLEGEKRRQICEELFGEFGEGAYLRPPFYCNYGYQTKIGARSFANFGVIFLDVGQITIGEDVLLGSYSQLLAAGHTIEPESRRAKWGYGKPITIGDNVWLGAGSIVGPGVTIGENAVIGANSVVMKDIPANVVAAGAPARIIRTIEPGEERPIDIAS</sequence>
<dbReference type="InterPro" id="IPR011004">
    <property type="entry name" value="Trimer_LpxA-like_sf"/>
</dbReference>
<proteinExistence type="inferred from homology"/>
<keyword evidence="4 5" id="KW-0012">Acyltransferase</keyword>
<evidence type="ECO:0000313" key="7">
    <source>
        <dbReference type="EMBL" id="MBE1502154.1"/>
    </source>
</evidence>
<dbReference type="PANTHER" id="PTHR43017:SF1">
    <property type="entry name" value="ACETYLTRANSFERASE YJL218W-RELATED"/>
    <property type="match status" value="1"/>
</dbReference>
<feature type="domain" description="Maltose/galactoside acetyltransferase" evidence="6">
    <location>
        <begin position="9"/>
        <end position="63"/>
    </location>
</feature>
<dbReference type="EC" id="2.3.1.-" evidence="5"/>
<dbReference type="Pfam" id="PF12464">
    <property type="entry name" value="Mac"/>
    <property type="match status" value="1"/>
</dbReference>
<protein>
    <recommendedName>
        <fullName evidence="5">Acetyltransferase</fullName>
        <ecNumber evidence="5">2.3.1.-</ecNumber>
    </recommendedName>
</protein>
<evidence type="ECO:0000256" key="4">
    <source>
        <dbReference type="ARBA" id="ARBA00023315"/>
    </source>
</evidence>
<dbReference type="PANTHER" id="PTHR43017">
    <property type="entry name" value="GALACTOSIDE O-ACETYLTRANSFERASE"/>
    <property type="match status" value="1"/>
</dbReference>
<name>A0ABR9IG55_9PSEU</name>
<dbReference type="SUPFAM" id="SSF51161">
    <property type="entry name" value="Trimeric LpxA-like enzymes"/>
    <property type="match status" value="1"/>
</dbReference>
<keyword evidence="3" id="KW-0677">Repeat</keyword>
<dbReference type="SMART" id="SM01266">
    <property type="entry name" value="Mac"/>
    <property type="match status" value="1"/>
</dbReference>
<dbReference type="RefSeq" id="WP_192782908.1">
    <property type="nucleotide sequence ID" value="NZ_CP172961.1"/>
</dbReference>
<evidence type="ECO:0000256" key="2">
    <source>
        <dbReference type="ARBA" id="ARBA00022679"/>
    </source>
</evidence>
<dbReference type="Pfam" id="PF00132">
    <property type="entry name" value="Hexapep"/>
    <property type="match status" value="1"/>
</dbReference>
<dbReference type="InterPro" id="IPR001451">
    <property type="entry name" value="Hexapep"/>
</dbReference>
<keyword evidence="2 5" id="KW-0808">Transferase</keyword>
<dbReference type="PROSITE" id="PS00101">
    <property type="entry name" value="HEXAPEP_TRANSFERASES"/>
    <property type="match status" value="1"/>
</dbReference>
<dbReference type="EMBL" id="JADBEG010000001">
    <property type="protein sequence ID" value="MBE1502154.1"/>
    <property type="molecule type" value="Genomic_DNA"/>
</dbReference>
<accession>A0ABR9IG55</accession>
<comment type="similarity">
    <text evidence="1 5">Belongs to the transferase hexapeptide repeat family.</text>
</comment>
<reference evidence="7 8" key="1">
    <citation type="submission" date="2020-10" db="EMBL/GenBank/DDBJ databases">
        <title>Sequencing the genomes of 1000 actinobacteria strains.</title>
        <authorList>
            <person name="Klenk H.-P."/>
        </authorList>
    </citation>
    <scope>NUCLEOTIDE SEQUENCE [LARGE SCALE GENOMIC DNA]</scope>
    <source>
        <strain evidence="7 8">DSM 44653</strain>
    </source>
</reference>
<evidence type="ECO:0000259" key="6">
    <source>
        <dbReference type="SMART" id="SM01266"/>
    </source>
</evidence>
<dbReference type="Gene3D" id="2.160.10.10">
    <property type="entry name" value="Hexapeptide repeat proteins"/>
    <property type="match status" value="1"/>
</dbReference>
<evidence type="ECO:0000256" key="1">
    <source>
        <dbReference type="ARBA" id="ARBA00007274"/>
    </source>
</evidence>
<dbReference type="InterPro" id="IPR018357">
    <property type="entry name" value="Hexapep_transf_CS"/>
</dbReference>
<dbReference type="InterPro" id="IPR024688">
    <property type="entry name" value="Mac_dom"/>
</dbReference>
<gene>
    <name evidence="7" type="ORF">H4696_009254</name>
</gene>